<comment type="caution">
    <text evidence="1">The sequence shown here is derived from an EMBL/GenBank/DDBJ whole genome shotgun (WGS) entry which is preliminary data.</text>
</comment>
<dbReference type="Proteomes" id="UP000295136">
    <property type="component" value="Unassembled WGS sequence"/>
</dbReference>
<gene>
    <name evidence="1" type="ORF">E1295_43290</name>
</gene>
<dbReference type="EMBL" id="SMLD01000220">
    <property type="protein sequence ID" value="TDE27325.1"/>
    <property type="molecule type" value="Genomic_DNA"/>
</dbReference>
<accession>A0A4R5E855</accession>
<dbReference type="RefSeq" id="WP_132640400.1">
    <property type="nucleotide sequence ID" value="NZ_SMLD01000220.1"/>
</dbReference>
<proteinExistence type="predicted"/>
<keyword evidence="2" id="KW-1185">Reference proteome</keyword>
<sequence>MPHPPYRAQEQAGARLRRADLGPRHRAEIEVFDKVAALAERERTVILITHRLTSVTRAGGTYAAMYRLQAAQYAKEEQPTRRP</sequence>
<evidence type="ECO:0000313" key="2">
    <source>
        <dbReference type="Proteomes" id="UP000295136"/>
    </source>
</evidence>
<evidence type="ECO:0008006" key="3">
    <source>
        <dbReference type="Google" id="ProtNLM"/>
    </source>
</evidence>
<dbReference type="AlphaFoldDB" id="A0A4R5E855"/>
<organism evidence="1 2">
    <name type="scientific">Nonomuraea mesophila</name>
    <dbReference type="NCBI Taxonomy" id="2530382"/>
    <lineage>
        <taxon>Bacteria</taxon>
        <taxon>Bacillati</taxon>
        <taxon>Actinomycetota</taxon>
        <taxon>Actinomycetes</taxon>
        <taxon>Streptosporangiales</taxon>
        <taxon>Streptosporangiaceae</taxon>
        <taxon>Nonomuraea</taxon>
    </lineage>
</organism>
<name>A0A4R5E855_9ACTN</name>
<reference evidence="1 2" key="1">
    <citation type="submission" date="2019-03" db="EMBL/GenBank/DDBJ databases">
        <title>Draft genome sequences of novel Actinobacteria.</title>
        <authorList>
            <person name="Sahin N."/>
            <person name="Ay H."/>
            <person name="Saygin H."/>
        </authorList>
    </citation>
    <scope>NUCLEOTIDE SEQUENCE [LARGE SCALE GENOMIC DNA]</scope>
    <source>
        <strain evidence="1 2">6K102</strain>
    </source>
</reference>
<evidence type="ECO:0000313" key="1">
    <source>
        <dbReference type="EMBL" id="TDE27325.1"/>
    </source>
</evidence>
<protein>
    <recommendedName>
        <fullName evidence="3">ABC transporter ATP-binding protein</fullName>
    </recommendedName>
</protein>